<sequence length="38" mass="4636">MNGHSFHYFKPFSTGTGFYLEICVRLDHFIDTRKDLWR</sequence>
<organism evidence="1 2">
    <name type="scientific">Portunus trituberculatus</name>
    <name type="common">Swimming crab</name>
    <name type="synonym">Neptunus trituberculatus</name>
    <dbReference type="NCBI Taxonomy" id="210409"/>
    <lineage>
        <taxon>Eukaryota</taxon>
        <taxon>Metazoa</taxon>
        <taxon>Ecdysozoa</taxon>
        <taxon>Arthropoda</taxon>
        <taxon>Crustacea</taxon>
        <taxon>Multicrustacea</taxon>
        <taxon>Malacostraca</taxon>
        <taxon>Eumalacostraca</taxon>
        <taxon>Eucarida</taxon>
        <taxon>Decapoda</taxon>
        <taxon>Pleocyemata</taxon>
        <taxon>Brachyura</taxon>
        <taxon>Eubrachyura</taxon>
        <taxon>Portunoidea</taxon>
        <taxon>Portunidae</taxon>
        <taxon>Portuninae</taxon>
        <taxon>Portunus</taxon>
    </lineage>
</organism>
<dbReference type="AlphaFoldDB" id="A0A5B7GFH1"/>
<comment type="caution">
    <text evidence="1">The sequence shown here is derived from an EMBL/GenBank/DDBJ whole genome shotgun (WGS) entry which is preliminary data.</text>
</comment>
<dbReference type="Proteomes" id="UP000324222">
    <property type="component" value="Unassembled WGS sequence"/>
</dbReference>
<protein>
    <submittedName>
        <fullName evidence="1">Uncharacterized protein</fullName>
    </submittedName>
</protein>
<gene>
    <name evidence="1" type="ORF">E2C01_052760</name>
</gene>
<reference evidence="1 2" key="1">
    <citation type="submission" date="2019-05" db="EMBL/GenBank/DDBJ databases">
        <title>Another draft genome of Portunus trituberculatus and its Hox gene families provides insights of decapod evolution.</title>
        <authorList>
            <person name="Jeong J.-H."/>
            <person name="Song I."/>
            <person name="Kim S."/>
            <person name="Choi T."/>
            <person name="Kim D."/>
            <person name="Ryu S."/>
            <person name="Kim W."/>
        </authorList>
    </citation>
    <scope>NUCLEOTIDE SEQUENCE [LARGE SCALE GENOMIC DNA]</scope>
    <source>
        <tissue evidence="1">Muscle</tissue>
    </source>
</reference>
<evidence type="ECO:0000313" key="2">
    <source>
        <dbReference type="Proteomes" id="UP000324222"/>
    </source>
</evidence>
<keyword evidence="2" id="KW-1185">Reference proteome</keyword>
<proteinExistence type="predicted"/>
<evidence type="ECO:0000313" key="1">
    <source>
        <dbReference type="EMBL" id="MPC58751.1"/>
    </source>
</evidence>
<accession>A0A5B7GFH1</accession>
<dbReference type="EMBL" id="VSRR010015965">
    <property type="protein sequence ID" value="MPC58751.1"/>
    <property type="molecule type" value="Genomic_DNA"/>
</dbReference>
<name>A0A5B7GFH1_PORTR</name>